<organism evidence="2 3">
    <name type="scientific">Ooceraea biroi</name>
    <name type="common">Clonal raider ant</name>
    <name type="synonym">Cerapachys biroi</name>
    <dbReference type="NCBI Taxonomy" id="2015173"/>
    <lineage>
        <taxon>Eukaryota</taxon>
        <taxon>Metazoa</taxon>
        <taxon>Ecdysozoa</taxon>
        <taxon>Arthropoda</taxon>
        <taxon>Hexapoda</taxon>
        <taxon>Insecta</taxon>
        <taxon>Pterygota</taxon>
        <taxon>Neoptera</taxon>
        <taxon>Endopterygota</taxon>
        <taxon>Hymenoptera</taxon>
        <taxon>Apocrita</taxon>
        <taxon>Aculeata</taxon>
        <taxon>Formicoidea</taxon>
        <taxon>Formicidae</taxon>
        <taxon>Dorylinae</taxon>
        <taxon>Ooceraea</taxon>
    </lineage>
</organism>
<sequence length="162" mass="18332">MFVTLTSLSDILGLTAEQLQFVPKIILLRECEDYIEHVWNKLPEHIKVDVDVQTYRRCYEHYNQPWQRTHIDGPAPLIKDCALATNESVFCGPGTRLAKRLARGDLGINPLDTACREHDIAYSRSKDLTERHAADKILAKRAREGIFARDSTLGERAASTAV</sequence>
<accession>A0A026WER8</accession>
<proteinExistence type="predicted"/>
<dbReference type="AlphaFoldDB" id="A0A026WER8"/>
<dbReference type="InterPro" id="IPR013607">
    <property type="entry name" value="Phospholipase_A2-like"/>
</dbReference>
<name>A0A026WER8_OOCBI</name>
<dbReference type="Pfam" id="PF08398">
    <property type="entry name" value="Phospholip_A2_4"/>
    <property type="match status" value="1"/>
</dbReference>
<evidence type="ECO:0000313" key="3">
    <source>
        <dbReference type="Proteomes" id="UP000053097"/>
    </source>
</evidence>
<feature type="domain" description="Phospholipase A2-like" evidence="1">
    <location>
        <begin position="90"/>
        <end position="143"/>
    </location>
</feature>
<dbReference type="Proteomes" id="UP000053097">
    <property type="component" value="Unassembled WGS sequence"/>
</dbReference>
<dbReference type="GO" id="GO:0005198">
    <property type="term" value="F:structural molecule activity"/>
    <property type="evidence" value="ECO:0007669"/>
    <property type="project" value="InterPro"/>
</dbReference>
<protein>
    <recommendedName>
        <fullName evidence="1">Phospholipase A2-like domain-containing protein</fullName>
    </recommendedName>
</protein>
<evidence type="ECO:0000313" key="2">
    <source>
        <dbReference type="EMBL" id="EZA53529.1"/>
    </source>
</evidence>
<evidence type="ECO:0000259" key="1">
    <source>
        <dbReference type="Pfam" id="PF08398"/>
    </source>
</evidence>
<dbReference type="EMBL" id="KK107284">
    <property type="protein sequence ID" value="EZA53529.1"/>
    <property type="molecule type" value="Genomic_DNA"/>
</dbReference>
<keyword evidence="3" id="KW-1185">Reference proteome</keyword>
<gene>
    <name evidence="2" type="ORF">X777_06962</name>
</gene>
<reference evidence="2 3" key="1">
    <citation type="journal article" date="2014" name="Curr. Biol.">
        <title>The genome of the clonal raider ant Cerapachys biroi.</title>
        <authorList>
            <person name="Oxley P.R."/>
            <person name="Ji L."/>
            <person name="Fetter-Pruneda I."/>
            <person name="McKenzie S.K."/>
            <person name="Li C."/>
            <person name="Hu H."/>
            <person name="Zhang G."/>
            <person name="Kronauer D.J."/>
        </authorList>
    </citation>
    <scope>NUCLEOTIDE SEQUENCE [LARGE SCALE GENOMIC DNA]</scope>
</reference>